<evidence type="ECO:0000313" key="2">
    <source>
        <dbReference type="EMBL" id="CAL5222177.1"/>
    </source>
</evidence>
<dbReference type="PANTHER" id="PTHR32385:SF15">
    <property type="entry name" value="INOSITOL PHOSPHOCERAMIDE MANNOSYLTRANSFERASE 1"/>
    <property type="match status" value="1"/>
</dbReference>
<feature type="chain" id="PRO_5047003960" evidence="1">
    <location>
        <begin position="26"/>
        <end position="357"/>
    </location>
</feature>
<evidence type="ECO:0000313" key="3">
    <source>
        <dbReference type="Proteomes" id="UP001497392"/>
    </source>
</evidence>
<evidence type="ECO:0000256" key="1">
    <source>
        <dbReference type="SAM" id="SignalP"/>
    </source>
</evidence>
<name>A0ABP1FXF1_9CHLO</name>
<dbReference type="Pfam" id="PF05704">
    <property type="entry name" value="Caps_synth"/>
    <property type="match status" value="1"/>
</dbReference>
<dbReference type="Proteomes" id="UP001497392">
    <property type="component" value="Unassembled WGS sequence"/>
</dbReference>
<organism evidence="2 3">
    <name type="scientific">Coccomyxa viridis</name>
    <dbReference type="NCBI Taxonomy" id="1274662"/>
    <lineage>
        <taxon>Eukaryota</taxon>
        <taxon>Viridiplantae</taxon>
        <taxon>Chlorophyta</taxon>
        <taxon>core chlorophytes</taxon>
        <taxon>Trebouxiophyceae</taxon>
        <taxon>Trebouxiophyceae incertae sedis</taxon>
        <taxon>Coccomyxaceae</taxon>
        <taxon>Coccomyxa</taxon>
    </lineage>
</organism>
<comment type="caution">
    <text evidence="2">The sequence shown here is derived from an EMBL/GenBank/DDBJ whole genome shotgun (WGS) entry which is preliminary data.</text>
</comment>
<dbReference type="SUPFAM" id="SSF53448">
    <property type="entry name" value="Nucleotide-diphospho-sugar transferases"/>
    <property type="match status" value="1"/>
</dbReference>
<dbReference type="EMBL" id="CAXHTA020000006">
    <property type="protein sequence ID" value="CAL5222177.1"/>
    <property type="molecule type" value="Genomic_DNA"/>
</dbReference>
<dbReference type="PANTHER" id="PTHR32385">
    <property type="entry name" value="MANNOSYL PHOSPHORYLINOSITOL CERAMIDE SYNTHASE"/>
    <property type="match status" value="1"/>
</dbReference>
<dbReference type="InterPro" id="IPR029044">
    <property type="entry name" value="Nucleotide-diphossugar_trans"/>
</dbReference>
<gene>
    <name evidence="2" type="primary">g4503</name>
    <name evidence="2" type="ORF">VP750_LOCUS3836</name>
</gene>
<keyword evidence="1" id="KW-0732">Signal</keyword>
<reference evidence="2 3" key="1">
    <citation type="submission" date="2024-06" db="EMBL/GenBank/DDBJ databases">
        <authorList>
            <person name="Kraege A."/>
            <person name="Thomma B."/>
        </authorList>
    </citation>
    <scope>NUCLEOTIDE SEQUENCE [LARGE SCALE GENOMIC DNA]</scope>
</reference>
<dbReference type="InterPro" id="IPR008441">
    <property type="entry name" value="AfumC-like_glycosyl_Trfase"/>
</dbReference>
<proteinExistence type="predicted"/>
<dbReference type="InterPro" id="IPR051706">
    <property type="entry name" value="Glycosyltransferase_domain"/>
</dbReference>
<accession>A0ABP1FXF1</accession>
<sequence length="357" mass="41106">MTAVHSAQWVWSALLASLLIGQSLAEVISKEALYVELARQARAELAAMPHLSTHSATAHFRSVIAKGFVRHGHSESDVEELIQSWHRHNATSFGTHPLPFQHEFPRVVWLLWLSGWESAPWVIREVAASYERHNPGWTIVRLDNTTLKDYVEIDYIDKPDIHEPAKADILRIALLAEHGGVWADATVLCYAPLDSWIHGALIPQEFWMYHARDGGKGPSSWFLAATKGSHLMQSWKASTDAYWRARDSMHDYFWMDALFKDLMDWDPNFLAQWQQVPYMYAEAEGQSAMLAWHMKTNDEDIKETLHKKPPYVLKLAHHGFPDEALESTQEMNGYFAIMQSYRRRSVCHEMEKRSPEN</sequence>
<dbReference type="Gene3D" id="3.90.550.20">
    <property type="match status" value="1"/>
</dbReference>
<feature type="signal peptide" evidence="1">
    <location>
        <begin position="1"/>
        <end position="25"/>
    </location>
</feature>
<protein>
    <submittedName>
        <fullName evidence="2">G4503 protein</fullName>
    </submittedName>
</protein>
<keyword evidence="3" id="KW-1185">Reference proteome</keyword>